<evidence type="ECO:0008006" key="4">
    <source>
        <dbReference type="Google" id="ProtNLM"/>
    </source>
</evidence>
<comment type="caution">
    <text evidence="2">The sequence shown here is derived from an EMBL/GenBank/DDBJ whole genome shotgun (WGS) entry which is preliminary data.</text>
</comment>
<keyword evidence="3" id="KW-1185">Reference proteome</keyword>
<gene>
    <name evidence="2" type="ORF">SLEP1_g17351</name>
</gene>
<organism evidence="2 3">
    <name type="scientific">Rubroshorea leprosula</name>
    <dbReference type="NCBI Taxonomy" id="152421"/>
    <lineage>
        <taxon>Eukaryota</taxon>
        <taxon>Viridiplantae</taxon>
        <taxon>Streptophyta</taxon>
        <taxon>Embryophyta</taxon>
        <taxon>Tracheophyta</taxon>
        <taxon>Spermatophyta</taxon>
        <taxon>Magnoliopsida</taxon>
        <taxon>eudicotyledons</taxon>
        <taxon>Gunneridae</taxon>
        <taxon>Pentapetalae</taxon>
        <taxon>rosids</taxon>
        <taxon>malvids</taxon>
        <taxon>Malvales</taxon>
        <taxon>Dipterocarpaceae</taxon>
        <taxon>Rubroshorea</taxon>
    </lineage>
</organism>
<feature type="region of interest" description="Disordered" evidence="1">
    <location>
        <begin position="1"/>
        <end position="22"/>
    </location>
</feature>
<evidence type="ECO:0000256" key="1">
    <source>
        <dbReference type="SAM" id="MobiDB-lite"/>
    </source>
</evidence>
<accession>A0AAV5J316</accession>
<feature type="compositionally biased region" description="Basic residues" evidence="1">
    <location>
        <begin position="1"/>
        <end position="10"/>
    </location>
</feature>
<name>A0AAV5J316_9ROSI</name>
<protein>
    <recommendedName>
        <fullName evidence="4">Ribosomal protein S14</fullName>
    </recommendedName>
</protein>
<evidence type="ECO:0000313" key="3">
    <source>
        <dbReference type="Proteomes" id="UP001054252"/>
    </source>
</evidence>
<dbReference type="Proteomes" id="UP001054252">
    <property type="component" value="Unassembled WGS sequence"/>
</dbReference>
<sequence length="59" mass="7167">MVRKGRKPWKKVPSIEEKENRRKKSMLHGLPYRKLRNACAFSTFRLFLPNFNIISRLDY</sequence>
<proteinExistence type="predicted"/>
<reference evidence="2 3" key="1">
    <citation type="journal article" date="2021" name="Commun. Biol.">
        <title>The genome of Shorea leprosula (Dipterocarpaceae) highlights the ecological relevance of drought in aseasonal tropical rainforests.</title>
        <authorList>
            <person name="Ng K.K.S."/>
            <person name="Kobayashi M.J."/>
            <person name="Fawcett J.A."/>
            <person name="Hatakeyama M."/>
            <person name="Paape T."/>
            <person name="Ng C.H."/>
            <person name="Ang C.C."/>
            <person name="Tnah L.H."/>
            <person name="Lee C.T."/>
            <person name="Nishiyama T."/>
            <person name="Sese J."/>
            <person name="O'Brien M.J."/>
            <person name="Copetti D."/>
            <person name="Mohd Noor M.I."/>
            <person name="Ong R.C."/>
            <person name="Putra M."/>
            <person name="Sireger I.Z."/>
            <person name="Indrioko S."/>
            <person name="Kosugi Y."/>
            <person name="Izuno A."/>
            <person name="Isagi Y."/>
            <person name="Lee S.L."/>
            <person name="Shimizu K.K."/>
        </authorList>
    </citation>
    <scope>NUCLEOTIDE SEQUENCE [LARGE SCALE GENOMIC DNA]</scope>
    <source>
        <strain evidence="2">214</strain>
    </source>
</reference>
<dbReference type="AlphaFoldDB" id="A0AAV5J316"/>
<evidence type="ECO:0000313" key="2">
    <source>
        <dbReference type="EMBL" id="GKV05326.1"/>
    </source>
</evidence>
<dbReference type="EMBL" id="BPVZ01000023">
    <property type="protein sequence ID" value="GKV05326.1"/>
    <property type="molecule type" value="Genomic_DNA"/>
</dbReference>